<evidence type="ECO:0000256" key="2">
    <source>
        <dbReference type="SAM" id="Phobius"/>
    </source>
</evidence>
<evidence type="ECO:0000313" key="4">
    <source>
        <dbReference type="EMBL" id="QCB27888.1"/>
    </source>
</evidence>
<evidence type="ECO:0000256" key="1">
    <source>
        <dbReference type="SAM" id="MobiDB-lite"/>
    </source>
</evidence>
<organism evidence="4 5">
    <name type="scientific">Corynebacterium endometrii</name>
    <dbReference type="NCBI Taxonomy" id="2488819"/>
    <lineage>
        <taxon>Bacteria</taxon>
        <taxon>Bacillati</taxon>
        <taxon>Actinomycetota</taxon>
        <taxon>Actinomycetes</taxon>
        <taxon>Mycobacteriales</taxon>
        <taxon>Corynebacteriaceae</taxon>
        <taxon>Corynebacterium</taxon>
    </lineage>
</organism>
<dbReference type="KEGG" id="cee:CENDO_02950"/>
<feature type="region of interest" description="Disordered" evidence="1">
    <location>
        <begin position="23"/>
        <end position="56"/>
    </location>
</feature>
<keyword evidence="2" id="KW-0812">Transmembrane</keyword>
<feature type="compositionally biased region" description="Polar residues" evidence="1">
    <location>
        <begin position="36"/>
        <end position="46"/>
    </location>
</feature>
<protein>
    <recommendedName>
        <fullName evidence="6">Secreted protein</fullName>
    </recommendedName>
</protein>
<evidence type="ECO:0008006" key="6">
    <source>
        <dbReference type="Google" id="ProtNLM"/>
    </source>
</evidence>
<accession>A0A4V1CEF1</accession>
<dbReference type="AlphaFoldDB" id="A0A4V1CEF1"/>
<keyword evidence="2" id="KW-1133">Transmembrane helix</keyword>
<gene>
    <name evidence="4" type="ORF">CENDO_02950</name>
</gene>
<keyword evidence="5" id="KW-1185">Reference proteome</keyword>
<evidence type="ECO:0000313" key="5">
    <source>
        <dbReference type="Proteomes" id="UP000296352"/>
    </source>
</evidence>
<dbReference type="RefSeq" id="WP_136140699.1">
    <property type="nucleotide sequence ID" value="NZ_CP039247.1"/>
</dbReference>
<name>A0A4V1CEF1_9CORY</name>
<feature type="chain" id="PRO_5039335065" description="Secreted protein" evidence="3">
    <location>
        <begin position="25"/>
        <end position="109"/>
    </location>
</feature>
<dbReference type="Proteomes" id="UP000296352">
    <property type="component" value="Chromosome"/>
</dbReference>
<keyword evidence="3" id="KW-0732">Signal</keyword>
<reference evidence="4 5" key="1">
    <citation type="submission" date="2019-04" db="EMBL/GenBank/DDBJ databases">
        <title>Corynebacterium endometrii sp. nov., isolated from the uterus of a cow with endometritis.</title>
        <authorList>
            <person name="Ballas P."/>
            <person name="Ruckert C."/>
            <person name="Wagener K."/>
            <person name="Drillich M."/>
            <person name="Kaempfer P."/>
            <person name="Busse H.-J."/>
            <person name="Ehling-Schulz M."/>
        </authorList>
    </citation>
    <scope>NUCLEOTIDE SEQUENCE [LARGE SCALE GENOMIC DNA]</scope>
    <source>
        <strain evidence="4 5">LMM-1653</strain>
    </source>
</reference>
<proteinExistence type="predicted"/>
<sequence precursor="true">MKKTLATLVTAAAVACGAAAPAAAQEAPASPVPAVSQSGDMATGTDNGAAEPGAVEEDVPTTAWLTLLESSQQGNIGVIIGAVLGVVTVVLSLYGAFKDVLPNLGALAK</sequence>
<dbReference type="PROSITE" id="PS51257">
    <property type="entry name" value="PROKAR_LIPOPROTEIN"/>
    <property type="match status" value="1"/>
</dbReference>
<feature type="transmembrane region" description="Helical" evidence="2">
    <location>
        <begin position="76"/>
        <end position="97"/>
    </location>
</feature>
<evidence type="ECO:0000256" key="3">
    <source>
        <dbReference type="SAM" id="SignalP"/>
    </source>
</evidence>
<keyword evidence="2" id="KW-0472">Membrane</keyword>
<dbReference type="EMBL" id="CP039247">
    <property type="protein sequence ID" value="QCB27888.1"/>
    <property type="molecule type" value="Genomic_DNA"/>
</dbReference>
<feature type="compositionally biased region" description="Low complexity" evidence="1">
    <location>
        <begin position="23"/>
        <end position="35"/>
    </location>
</feature>
<feature type="signal peptide" evidence="3">
    <location>
        <begin position="1"/>
        <end position="24"/>
    </location>
</feature>